<name>A0ABQ9NSX4_9PEZI</name>
<comment type="caution">
    <text evidence="2">The sequence shown here is derived from an EMBL/GenBank/DDBJ whole genome shotgun (WGS) entry which is preliminary data.</text>
</comment>
<accession>A0ABQ9NSX4</accession>
<evidence type="ECO:0000313" key="3">
    <source>
        <dbReference type="Proteomes" id="UP001172684"/>
    </source>
</evidence>
<reference evidence="2" key="1">
    <citation type="submission" date="2022-10" db="EMBL/GenBank/DDBJ databases">
        <title>Culturing micro-colonial fungi from biological soil crusts in the Mojave desert and describing Neophaeococcomyces mojavensis, and introducing the new genera and species Taxawa tesnikishii.</title>
        <authorList>
            <person name="Kurbessoian T."/>
            <person name="Stajich J.E."/>
        </authorList>
    </citation>
    <scope>NUCLEOTIDE SEQUENCE</scope>
    <source>
        <strain evidence="2">TK_1</strain>
    </source>
</reference>
<keyword evidence="3" id="KW-1185">Reference proteome</keyword>
<evidence type="ECO:0000256" key="1">
    <source>
        <dbReference type="SAM" id="MobiDB-lite"/>
    </source>
</evidence>
<feature type="compositionally biased region" description="Polar residues" evidence="1">
    <location>
        <begin position="104"/>
        <end position="116"/>
    </location>
</feature>
<feature type="region of interest" description="Disordered" evidence="1">
    <location>
        <begin position="78"/>
        <end position="116"/>
    </location>
</feature>
<proteinExistence type="predicted"/>
<feature type="compositionally biased region" description="Polar residues" evidence="1">
    <location>
        <begin position="81"/>
        <end position="92"/>
    </location>
</feature>
<evidence type="ECO:0000313" key="2">
    <source>
        <dbReference type="EMBL" id="KAJ9661081.1"/>
    </source>
</evidence>
<sequence>MAKFAGKATLSSRKSSEYARLAGKPFLTRYYEGSLVDDDWVIEILDVLNRKTGPSSDFGRHLEAIKMEFSRASVEARESGPQLSDRLSSGLTASPKLSRKRRMQTSTSDKQATPMTVQDRQIERWSIASYDLQYLLKCDFAQGRPACTARRQQALELFKKVLLRMAKTGPTEEAFTAWVETIPEARSFLLAATSVTEARALLPNLLMCFSPDDSLADNEQLMRVALVKLHKWLNAIVQAGSEEEHAFFVSVPEGLDVRNTFGKSLGVSPPGAVTVPLQTLLLSLQTNPMKKDFLRLWELRTGLVVNQVLGLNVNRSSTKFPTSFLQGHQASLPLIYNLNSKAKTTLQSLVPVHPGDTLWLVHAFLSEEFPEGGEVDCGNPTIDPQSPSVWTKVERFCSAPGYSNHPHLQELKALSQMAKAFGNDSKRAGTTLLSALELLRPPVGKTHKSVRVKLPGGPSKVIGKQIYQIGASAPSGVLQDHGFPQQETAYLNQKRAAREWET</sequence>
<dbReference type="EMBL" id="JAPDRL010000060">
    <property type="protein sequence ID" value="KAJ9661081.1"/>
    <property type="molecule type" value="Genomic_DNA"/>
</dbReference>
<protein>
    <submittedName>
        <fullName evidence="2">Uncharacterized protein</fullName>
    </submittedName>
</protein>
<gene>
    <name evidence="2" type="ORF">H2201_006630</name>
</gene>
<organism evidence="2 3">
    <name type="scientific">Coniosporium apollinis</name>
    <dbReference type="NCBI Taxonomy" id="61459"/>
    <lineage>
        <taxon>Eukaryota</taxon>
        <taxon>Fungi</taxon>
        <taxon>Dikarya</taxon>
        <taxon>Ascomycota</taxon>
        <taxon>Pezizomycotina</taxon>
        <taxon>Dothideomycetes</taxon>
        <taxon>Dothideomycetes incertae sedis</taxon>
        <taxon>Coniosporium</taxon>
    </lineage>
</organism>
<dbReference type="Proteomes" id="UP001172684">
    <property type="component" value="Unassembled WGS sequence"/>
</dbReference>